<feature type="compositionally biased region" description="Basic and acidic residues" evidence="1">
    <location>
        <begin position="14"/>
        <end position="30"/>
    </location>
</feature>
<dbReference type="RefSeq" id="WP_165403865.1">
    <property type="nucleotide sequence ID" value="NZ_BMHA01000010.1"/>
</dbReference>
<dbReference type="AlphaFoldDB" id="A0A8J3AFM3"/>
<evidence type="ECO:0000313" key="3">
    <source>
        <dbReference type="Proteomes" id="UP000650511"/>
    </source>
</evidence>
<reference evidence="2" key="2">
    <citation type="submission" date="2020-09" db="EMBL/GenBank/DDBJ databases">
        <authorList>
            <person name="Sun Q."/>
            <person name="Zhou Y."/>
        </authorList>
    </citation>
    <scope>NUCLEOTIDE SEQUENCE</scope>
    <source>
        <strain evidence="2">CGMCC 1.14988</strain>
    </source>
</reference>
<reference evidence="2" key="1">
    <citation type="journal article" date="2014" name="Int. J. Syst. Evol. Microbiol.">
        <title>Complete genome sequence of Corynebacterium casei LMG S-19264T (=DSM 44701T), isolated from a smear-ripened cheese.</title>
        <authorList>
            <consortium name="US DOE Joint Genome Institute (JGI-PGF)"/>
            <person name="Walter F."/>
            <person name="Albersmeier A."/>
            <person name="Kalinowski J."/>
            <person name="Ruckert C."/>
        </authorList>
    </citation>
    <scope>NUCLEOTIDE SEQUENCE</scope>
    <source>
        <strain evidence="2">CGMCC 1.14988</strain>
    </source>
</reference>
<proteinExistence type="predicted"/>
<dbReference type="Proteomes" id="UP000650511">
    <property type="component" value="Unassembled WGS sequence"/>
</dbReference>
<comment type="caution">
    <text evidence="2">The sequence shown here is derived from an EMBL/GenBank/DDBJ whole genome shotgun (WGS) entry which is preliminary data.</text>
</comment>
<sequence>MSDQPFGDDPASNEPRHPDEQAELRERSEGASEDNVTGTDNFRADDTAPGVDPDEADA</sequence>
<evidence type="ECO:0000313" key="2">
    <source>
        <dbReference type="EMBL" id="GGI08104.1"/>
    </source>
</evidence>
<keyword evidence="3" id="KW-1185">Reference proteome</keyword>
<name>A0A8J3AFM3_9ACTN</name>
<gene>
    <name evidence="2" type="ORF">GCM10011354_27430</name>
</gene>
<protein>
    <submittedName>
        <fullName evidence="2">Uncharacterized protein</fullName>
    </submittedName>
</protein>
<evidence type="ECO:0000256" key="1">
    <source>
        <dbReference type="SAM" id="MobiDB-lite"/>
    </source>
</evidence>
<dbReference type="EMBL" id="BMHA01000010">
    <property type="protein sequence ID" value="GGI08104.1"/>
    <property type="molecule type" value="Genomic_DNA"/>
</dbReference>
<feature type="region of interest" description="Disordered" evidence="1">
    <location>
        <begin position="1"/>
        <end position="58"/>
    </location>
</feature>
<organism evidence="2 3">
    <name type="scientific">Egicoccus halophilus</name>
    <dbReference type="NCBI Taxonomy" id="1670830"/>
    <lineage>
        <taxon>Bacteria</taxon>
        <taxon>Bacillati</taxon>
        <taxon>Actinomycetota</taxon>
        <taxon>Nitriliruptoria</taxon>
        <taxon>Egicoccales</taxon>
        <taxon>Egicoccaceae</taxon>
        <taxon>Egicoccus</taxon>
    </lineage>
</organism>
<accession>A0A8J3AFM3</accession>